<dbReference type="InterPro" id="IPR039249">
    <property type="entry name" value="GPATCH11"/>
</dbReference>
<dbReference type="SMART" id="SM00443">
    <property type="entry name" value="G_patch"/>
    <property type="match status" value="1"/>
</dbReference>
<dbReference type="PROSITE" id="PS50174">
    <property type="entry name" value="G_PATCH"/>
    <property type="match status" value="1"/>
</dbReference>
<name>F4PB38_BATDJ</name>
<dbReference type="OMA" id="DYMNMVI"/>
<dbReference type="AlphaFoldDB" id="F4PB38"/>
<evidence type="ECO:0000256" key="1">
    <source>
        <dbReference type="SAM" id="MobiDB-lite"/>
    </source>
</evidence>
<dbReference type="SMART" id="SM01173">
    <property type="entry name" value="DUF4187"/>
    <property type="match status" value="1"/>
</dbReference>
<sequence>MSDKGCDLDEDDYMSEAFLKSLQEPSGSKKRSLDSSALTYSERRREALARQKTKGYNMPVKEQAQQQFELGLQTHIPESNVGYKMLLKMGYQKGESLGTSENGLVEPIQVAIKANKSGLGTEDEVATKRKRTDAEALQIDQEQTHARNSFRSKMNEQFDLKRIESDLKKARMSVMTMDERAKVPYHAYWPVQKETCVELKDEEFDRVLTDPDQPNLCDVETPESIFDGLDIHERLRLVNEYLRTQYYYCLWCGSVYADYDDLIAQCPGDTFQCHENE</sequence>
<reference evidence="3 4" key="1">
    <citation type="submission" date="2009-12" db="EMBL/GenBank/DDBJ databases">
        <title>The draft genome of Batrachochytrium dendrobatidis.</title>
        <authorList>
            <consortium name="US DOE Joint Genome Institute (JGI-PGF)"/>
            <person name="Kuo A."/>
            <person name="Salamov A."/>
            <person name="Schmutz J."/>
            <person name="Lucas S."/>
            <person name="Pitluck S."/>
            <person name="Rosenblum E."/>
            <person name="Stajich J."/>
            <person name="Eisen M."/>
            <person name="Grigoriev I.V."/>
        </authorList>
    </citation>
    <scope>NUCLEOTIDE SEQUENCE [LARGE SCALE GENOMIC DNA]</scope>
    <source>
        <strain evidence="4">JAM81 / FGSC 10211</strain>
    </source>
</reference>
<feature type="region of interest" description="Disordered" evidence="1">
    <location>
        <begin position="19"/>
        <end position="38"/>
    </location>
</feature>
<dbReference type="GeneID" id="18244330"/>
<accession>F4PB38</accession>
<dbReference type="Pfam" id="PF01585">
    <property type="entry name" value="G-patch"/>
    <property type="match status" value="1"/>
</dbReference>
<organism evidence="3 4">
    <name type="scientific">Batrachochytrium dendrobatidis (strain JAM81 / FGSC 10211)</name>
    <name type="common">Frog chytrid fungus</name>
    <dbReference type="NCBI Taxonomy" id="684364"/>
    <lineage>
        <taxon>Eukaryota</taxon>
        <taxon>Fungi</taxon>
        <taxon>Fungi incertae sedis</taxon>
        <taxon>Chytridiomycota</taxon>
        <taxon>Chytridiomycota incertae sedis</taxon>
        <taxon>Chytridiomycetes</taxon>
        <taxon>Rhizophydiales</taxon>
        <taxon>Rhizophydiales incertae sedis</taxon>
        <taxon>Batrachochytrium</taxon>
    </lineage>
</organism>
<dbReference type="InterPro" id="IPR025239">
    <property type="entry name" value="DUF4187"/>
</dbReference>
<evidence type="ECO:0000259" key="2">
    <source>
        <dbReference type="PROSITE" id="PS50174"/>
    </source>
</evidence>
<dbReference type="GO" id="GO:0000776">
    <property type="term" value="C:kinetochore"/>
    <property type="evidence" value="ECO:0000318"/>
    <property type="project" value="GO_Central"/>
</dbReference>
<dbReference type="PANTHER" id="PTHR21032">
    <property type="entry name" value="G PATCH DOMAIN-CONTAINING PROTEIN 11"/>
    <property type="match status" value="1"/>
</dbReference>
<evidence type="ECO:0000313" key="3">
    <source>
        <dbReference type="EMBL" id="EGF77655.1"/>
    </source>
</evidence>
<keyword evidence="4" id="KW-1185">Reference proteome</keyword>
<evidence type="ECO:0000313" key="4">
    <source>
        <dbReference type="Proteomes" id="UP000007241"/>
    </source>
</evidence>
<protein>
    <recommendedName>
        <fullName evidence="2">G-patch domain-containing protein</fullName>
    </recommendedName>
</protein>
<dbReference type="GO" id="GO:0003676">
    <property type="term" value="F:nucleic acid binding"/>
    <property type="evidence" value="ECO:0007669"/>
    <property type="project" value="InterPro"/>
</dbReference>
<dbReference type="Pfam" id="PF13821">
    <property type="entry name" value="DUF4187"/>
    <property type="match status" value="1"/>
</dbReference>
<dbReference type="Proteomes" id="UP000007241">
    <property type="component" value="Unassembled WGS sequence"/>
</dbReference>
<dbReference type="STRING" id="684364.F4PB38"/>
<proteinExistence type="predicted"/>
<dbReference type="InParanoid" id="F4PB38"/>
<dbReference type="EMBL" id="GL882891">
    <property type="protein sequence ID" value="EGF77655.1"/>
    <property type="molecule type" value="Genomic_DNA"/>
</dbReference>
<dbReference type="PANTHER" id="PTHR21032:SF0">
    <property type="entry name" value="G PATCH DOMAIN-CONTAINING PROTEIN 11"/>
    <property type="match status" value="1"/>
</dbReference>
<gene>
    <name evidence="3" type="ORF">BATDEDRAFT_91614</name>
</gene>
<dbReference type="RefSeq" id="XP_006681792.1">
    <property type="nucleotide sequence ID" value="XM_006681729.1"/>
</dbReference>
<feature type="domain" description="G-patch" evidence="2">
    <location>
        <begin position="78"/>
        <end position="124"/>
    </location>
</feature>
<dbReference type="InterPro" id="IPR000467">
    <property type="entry name" value="G_patch_dom"/>
</dbReference>
<dbReference type="HOGENOM" id="CLU_046724_3_1_1"/>
<dbReference type="OrthoDB" id="786951at2759"/>